<accession>A0A6I1EZ80</accession>
<evidence type="ECO:0000256" key="1">
    <source>
        <dbReference type="SAM" id="Phobius"/>
    </source>
</evidence>
<dbReference type="RefSeq" id="WP_152158126.1">
    <property type="nucleotide sequence ID" value="NZ_WEHX01000023.1"/>
</dbReference>
<dbReference type="AlphaFoldDB" id="A0A6I1EZ80"/>
<gene>
    <name evidence="2" type="ORF">GBM95_05225</name>
</gene>
<reference evidence="2 3" key="1">
    <citation type="submission" date="2019-10" db="EMBL/GenBank/DDBJ databases">
        <title>Genome diversity of Sutterella seckii.</title>
        <authorList>
            <person name="Chaplin A.V."/>
            <person name="Sokolova S.R."/>
            <person name="Mosin K.A."/>
            <person name="Ivanova E.L."/>
            <person name="Kochetkova T.O."/>
            <person name="Goltsov A.Y."/>
            <person name="Trofimov D.Y."/>
            <person name="Efimov B.A."/>
        </authorList>
    </citation>
    <scope>NUCLEOTIDE SEQUENCE [LARGE SCALE GENOMIC DNA]</scope>
    <source>
        <strain evidence="2 3">ASD393</strain>
    </source>
</reference>
<keyword evidence="1" id="KW-0472">Membrane</keyword>
<feature type="transmembrane region" description="Helical" evidence="1">
    <location>
        <begin position="38"/>
        <end position="57"/>
    </location>
</feature>
<dbReference type="Proteomes" id="UP000430564">
    <property type="component" value="Unassembled WGS sequence"/>
</dbReference>
<comment type="caution">
    <text evidence="2">The sequence shown here is derived from an EMBL/GenBank/DDBJ whole genome shotgun (WGS) entry which is preliminary data.</text>
</comment>
<keyword evidence="1" id="KW-1133">Transmembrane helix</keyword>
<evidence type="ECO:0000313" key="3">
    <source>
        <dbReference type="Proteomes" id="UP000430564"/>
    </source>
</evidence>
<feature type="transmembrane region" description="Helical" evidence="1">
    <location>
        <begin position="77"/>
        <end position="98"/>
    </location>
</feature>
<evidence type="ECO:0000313" key="2">
    <source>
        <dbReference type="EMBL" id="KAB7661134.1"/>
    </source>
</evidence>
<proteinExistence type="predicted"/>
<dbReference type="OrthoDB" id="9157103at2"/>
<dbReference type="EMBL" id="WEHX01000023">
    <property type="protein sequence ID" value="KAB7661134.1"/>
    <property type="molecule type" value="Genomic_DNA"/>
</dbReference>
<organism evidence="2 3">
    <name type="scientific">Sutterella seckii</name>
    <dbReference type="NCBI Taxonomy" id="1944635"/>
    <lineage>
        <taxon>Bacteria</taxon>
        <taxon>Pseudomonadati</taxon>
        <taxon>Pseudomonadota</taxon>
        <taxon>Betaproteobacteria</taxon>
        <taxon>Burkholderiales</taxon>
        <taxon>Sutterellaceae</taxon>
        <taxon>Sutterella</taxon>
    </lineage>
</organism>
<name>A0A6I1EZ80_9BURK</name>
<keyword evidence="1" id="KW-0812">Transmembrane</keyword>
<protein>
    <submittedName>
        <fullName evidence="2">Uncharacterized protein</fullName>
    </submittedName>
</protein>
<sequence length="109" mass="12636">MFLLILPILAHALMTAHLLFNGFGIWSFAPLLALIPLFIRRPAMIWIESVLLILWGIEWLRADYALVMRRMAWGEPWLTAALILGGVAFFSFLSAFVFRAPRLQRFYKK</sequence>
<feature type="transmembrane region" description="Helical" evidence="1">
    <location>
        <begin position="6"/>
        <end position="26"/>
    </location>
</feature>